<evidence type="ECO:0000256" key="1">
    <source>
        <dbReference type="ARBA" id="ARBA00022723"/>
    </source>
</evidence>
<dbReference type="GO" id="GO:0005507">
    <property type="term" value="F:copper ion binding"/>
    <property type="evidence" value="ECO:0007669"/>
    <property type="project" value="InterPro"/>
</dbReference>
<dbReference type="SUPFAM" id="SSF49503">
    <property type="entry name" value="Cupredoxins"/>
    <property type="match status" value="1"/>
</dbReference>
<keyword evidence="2" id="KW-0186">Copper</keyword>
<protein>
    <submittedName>
        <fullName evidence="4">Unannotated protein</fullName>
    </submittedName>
</protein>
<evidence type="ECO:0000256" key="2">
    <source>
        <dbReference type="ARBA" id="ARBA00023008"/>
    </source>
</evidence>
<dbReference type="CDD" id="cd00920">
    <property type="entry name" value="Cupredoxin"/>
    <property type="match status" value="1"/>
</dbReference>
<accession>A0A6J6MCS2</accession>
<dbReference type="GO" id="GO:0009055">
    <property type="term" value="F:electron transfer activity"/>
    <property type="evidence" value="ECO:0007669"/>
    <property type="project" value="InterPro"/>
</dbReference>
<evidence type="ECO:0000313" key="4">
    <source>
        <dbReference type="EMBL" id="CAB4670798.1"/>
    </source>
</evidence>
<organism evidence="4">
    <name type="scientific">freshwater metagenome</name>
    <dbReference type="NCBI Taxonomy" id="449393"/>
    <lineage>
        <taxon>unclassified sequences</taxon>
        <taxon>metagenomes</taxon>
        <taxon>ecological metagenomes</taxon>
    </lineage>
</organism>
<dbReference type="PROSITE" id="PS00079">
    <property type="entry name" value="MULTICOPPER_OXIDASE1"/>
    <property type="match status" value="1"/>
</dbReference>
<dbReference type="PANTHER" id="PTHR38439:SF3">
    <property type="entry name" value="COPPER-RESISTANT CUPROPROTEIN COPI"/>
    <property type="match status" value="1"/>
</dbReference>
<dbReference type="InterPro" id="IPR050845">
    <property type="entry name" value="Cu-binding_ET"/>
</dbReference>
<sequence length="127" mass="13053">MRARLIFSGILAAAMGLSACGGSTGGSGGYVQPTGPSLASIEIDSGNLFFKPNKVEAPVGIVKIWLKNIESGSHNLVISGVPGFILEVNGDGDAQAKKVELKAGSFDFYCTLSGHRAAGMQGKLVVK</sequence>
<dbReference type="InterPro" id="IPR008972">
    <property type="entry name" value="Cupredoxin"/>
</dbReference>
<dbReference type="InterPro" id="IPR000923">
    <property type="entry name" value="BlueCu_1"/>
</dbReference>
<evidence type="ECO:0000259" key="3">
    <source>
        <dbReference type="Pfam" id="PF00127"/>
    </source>
</evidence>
<proteinExistence type="predicted"/>
<dbReference type="EMBL" id="CAEZWM010000229">
    <property type="protein sequence ID" value="CAB4670798.1"/>
    <property type="molecule type" value="Genomic_DNA"/>
</dbReference>
<dbReference type="PANTHER" id="PTHR38439">
    <property type="entry name" value="AURACYANIN-B"/>
    <property type="match status" value="1"/>
</dbReference>
<dbReference type="Gene3D" id="2.60.40.420">
    <property type="entry name" value="Cupredoxins - blue copper proteins"/>
    <property type="match status" value="1"/>
</dbReference>
<feature type="domain" description="Blue (type 1) copper" evidence="3">
    <location>
        <begin position="40"/>
        <end position="127"/>
    </location>
</feature>
<dbReference type="AlphaFoldDB" id="A0A6J6MCS2"/>
<name>A0A6J6MCS2_9ZZZZ</name>
<gene>
    <name evidence="4" type="ORF">UFOPK2242_01446</name>
</gene>
<keyword evidence="1" id="KW-0479">Metal-binding</keyword>
<dbReference type="InterPro" id="IPR033138">
    <property type="entry name" value="Cu_oxidase_CS"/>
</dbReference>
<dbReference type="Pfam" id="PF00127">
    <property type="entry name" value="Copper-bind"/>
    <property type="match status" value="1"/>
</dbReference>
<dbReference type="PROSITE" id="PS51257">
    <property type="entry name" value="PROKAR_LIPOPROTEIN"/>
    <property type="match status" value="1"/>
</dbReference>
<reference evidence="4" key="1">
    <citation type="submission" date="2020-05" db="EMBL/GenBank/DDBJ databases">
        <authorList>
            <person name="Chiriac C."/>
            <person name="Salcher M."/>
            <person name="Ghai R."/>
            <person name="Kavagutti S V."/>
        </authorList>
    </citation>
    <scope>NUCLEOTIDE SEQUENCE</scope>
</reference>